<dbReference type="SMART" id="SM00545">
    <property type="entry name" value="JmjN"/>
    <property type="match status" value="1"/>
</dbReference>
<dbReference type="PANTHER" id="PTHR10694">
    <property type="entry name" value="LYSINE-SPECIFIC DEMETHYLASE"/>
    <property type="match status" value="1"/>
</dbReference>
<dbReference type="GeneID" id="25029016"/>
<evidence type="ECO:0000313" key="4">
    <source>
        <dbReference type="EMBL" id="EPX72266.1"/>
    </source>
</evidence>
<evidence type="ECO:0000313" key="5">
    <source>
        <dbReference type="Proteomes" id="UP000016088"/>
    </source>
</evidence>
<protein>
    <submittedName>
        <fullName evidence="4">Lid2 complex subunit Jmj3</fullName>
    </submittedName>
</protein>
<dbReference type="OMA" id="YECILTS"/>
<dbReference type="SMART" id="SM00558">
    <property type="entry name" value="JmjC"/>
    <property type="match status" value="1"/>
</dbReference>
<dbReference type="GO" id="GO:0010468">
    <property type="term" value="P:regulation of gene expression"/>
    <property type="evidence" value="ECO:0007669"/>
    <property type="project" value="TreeGrafter"/>
</dbReference>
<reference evidence="4 5" key="1">
    <citation type="journal article" date="2011" name="Science">
        <title>Comparative functional genomics of the fission yeasts.</title>
        <authorList>
            <person name="Rhind N."/>
            <person name="Chen Z."/>
            <person name="Yassour M."/>
            <person name="Thompson D.A."/>
            <person name="Haas B.J."/>
            <person name="Habib N."/>
            <person name="Wapinski I."/>
            <person name="Roy S."/>
            <person name="Lin M.F."/>
            <person name="Heiman D.I."/>
            <person name="Young S.K."/>
            <person name="Furuya K."/>
            <person name="Guo Y."/>
            <person name="Pidoux A."/>
            <person name="Chen H.M."/>
            <person name="Robbertse B."/>
            <person name="Goldberg J.M."/>
            <person name="Aoki K."/>
            <person name="Bayne E.H."/>
            <person name="Berlin A.M."/>
            <person name="Desjardins C.A."/>
            <person name="Dobbs E."/>
            <person name="Dukaj L."/>
            <person name="Fan L."/>
            <person name="FitzGerald M.G."/>
            <person name="French C."/>
            <person name="Gujja S."/>
            <person name="Hansen K."/>
            <person name="Keifenheim D."/>
            <person name="Levin J.Z."/>
            <person name="Mosher R.A."/>
            <person name="Mueller C.A."/>
            <person name="Pfiffner J."/>
            <person name="Priest M."/>
            <person name="Russ C."/>
            <person name="Smialowska A."/>
            <person name="Swoboda P."/>
            <person name="Sykes S.M."/>
            <person name="Vaughn M."/>
            <person name="Vengrova S."/>
            <person name="Yoder R."/>
            <person name="Zeng Q."/>
            <person name="Allshire R."/>
            <person name="Baulcombe D."/>
            <person name="Birren B.W."/>
            <person name="Brown W."/>
            <person name="Ekwall K."/>
            <person name="Kellis M."/>
            <person name="Leatherwood J."/>
            <person name="Levin H."/>
            <person name="Margalit H."/>
            <person name="Martienssen R."/>
            <person name="Nieduszynski C.A."/>
            <person name="Spatafora J.W."/>
            <person name="Friedman N."/>
            <person name="Dalgaard J.Z."/>
            <person name="Baumann P."/>
            <person name="Niki H."/>
            <person name="Regev A."/>
            <person name="Nusbaum C."/>
        </authorList>
    </citation>
    <scope>NUCLEOTIDE SEQUENCE [LARGE SCALE GENOMIC DNA]</scope>
    <source>
        <strain evidence="5">yFS286</strain>
    </source>
</reference>
<feature type="compositionally biased region" description="Polar residues" evidence="1">
    <location>
        <begin position="364"/>
        <end position="397"/>
    </location>
</feature>
<dbReference type="PANTHER" id="PTHR10694:SF7">
    <property type="entry name" value="[HISTONE H3]-TRIMETHYL-L-LYSINE(9) DEMETHYLASE"/>
    <property type="match status" value="1"/>
</dbReference>
<name>S9PSY4_SCHOY</name>
<accession>S9PSY4</accession>
<dbReference type="HOGENOM" id="CLU_378624_0_0_1"/>
<organism evidence="4 5">
    <name type="scientific">Schizosaccharomyces octosporus (strain yFS286)</name>
    <name type="common">Fission yeast</name>
    <name type="synonym">Octosporomyces octosporus</name>
    <dbReference type="NCBI Taxonomy" id="483514"/>
    <lineage>
        <taxon>Eukaryota</taxon>
        <taxon>Fungi</taxon>
        <taxon>Dikarya</taxon>
        <taxon>Ascomycota</taxon>
        <taxon>Taphrinomycotina</taxon>
        <taxon>Schizosaccharomycetes</taxon>
        <taxon>Schizosaccharomycetales</taxon>
        <taxon>Schizosaccharomycetaceae</taxon>
        <taxon>Schizosaccharomyces</taxon>
    </lineage>
</organism>
<evidence type="ECO:0000259" key="3">
    <source>
        <dbReference type="PROSITE" id="PS51184"/>
    </source>
</evidence>
<feature type="region of interest" description="Disordered" evidence="1">
    <location>
        <begin position="346"/>
        <end position="420"/>
    </location>
</feature>
<dbReference type="InterPro" id="IPR003349">
    <property type="entry name" value="JmjN"/>
</dbReference>
<dbReference type="PROSITE" id="PS51183">
    <property type="entry name" value="JMJN"/>
    <property type="match status" value="1"/>
</dbReference>
<dbReference type="AlphaFoldDB" id="S9PSY4"/>
<dbReference type="GO" id="GO:0000785">
    <property type="term" value="C:chromatin"/>
    <property type="evidence" value="ECO:0007669"/>
    <property type="project" value="TreeGrafter"/>
</dbReference>
<dbReference type="Gene3D" id="2.60.120.650">
    <property type="entry name" value="Cupin"/>
    <property type="match status" value="1"/>
</dbReference>
<feature type="domain" description="JmjC" evidence="3">
    <location>
        <begin position="154"/>
        <end position="336"/>
    </location>
</feature>
<dbReference type="VEuPathDB" id="FungiDB:SOCG_00032"/>
<dbReference type="Pfam" id="PF02373">
    <property type="entry name" value="JmjC"/>
    <property type="match status" value="1"/>
</dbReference>
<keyword evidence="5" id="KW-1185">Reference proteome</keyword>
<dbReference type="eggNOG" id="KOG0958">
    <property type="taxonomic scope" value="Eukaryota"/>
</dbReference>
<proteinExistence type="predicted"/>
<dbReference type="Proteomes" id="UP000016088">
    <property type="component" value="Unassembled WGS sequence"/>
</dbReference>
<dbReference type="PROSITE" id="PS51184">
    <property type="entry name" value="JMJC"/>
    <property type="match status" value="1"/>
</dbReference>
<dbReference type="Pfam" id="PF02375">
    <property type="entry name" value="JmjN"/>
    <property type="match status" value="1"/>
</dbReference>
<sequence length="732" mass="82116">MQENDKSKPIETSDQAGERVSCKFEYVVEGTDGIPVVKPTAEEFSDMEAFFQEIRDLGERYGAIKVVKPETTTKPWDTSSDDTPLDNKIDVWVERSVRRRGEYFEIELVSDTVAQPNSRLDSTVIEPPRFENNISKAIAYYWRSLTHDNLWYGYSHHTDRLIFGIPSRRALESKVHLRSSLPGNTWPTSGKIFAGKWKTTLPWRLESNKLYAVHVHLGGAPLQWYLIPSSQALAFQKLAEKLAPNEHWRCADFLLHQNILFPPSTLAQSGINISSTVLRANEMLITFPGSYHSAFCLGDTTLRRFAFHAHDSSPLHGDIWSLGITESAFSSKSNWPHVHKPKKACCQEASVSNTEKSSKEDNSPLPNLSNPFQKNSSHSDQSIRWNGVPKSQNNKNIYSPAMNPVSSSSSSPSPITEKGTNSTSLPLFTLWNSKFRSEFIEKSQEMTNSSIEFSQFEPVYLHSSNHPLFPPPILGLPVPAQFSRGDVFWGRILEDRASERMLLLECGSSDTIEVPYECILTSSSAAGRRSPSYYNPPLKVPDIIYDDGFPVNWNDFDELPSLDHFVLPELLPGNPIRFIPSTKPSKGIPSDMETLKVNGMNSLNESISSDVEVASPTKSIGIAEGNVPTPISPTHETTPVSDEIEQNAEDMLIGNRSELLEGDNDLEDQFDQLEELRRSPSQFGLEHDTQDTVSHLARRAPEDFSVSLETYELCVNEELEAVNDFSLFPSLE</sequence>
<dbReference type="GO" id="GO:0032454">
    <property type="term" value="F:histone H3K9 demethylase activity"/>
    <property type="evidence" value="ECO:0007669"/>
    <property type="project" value="TreeGrafter"/>
</dbReference>
<feature type="domain" description="JmjN" evidence="2">
    <location>
        <begin position="34"/>
        <end position="75"/>
    </location>
</feature>
<evidence type="ECO:0000256" key="1">
    <source>
        <dbReference type="SAM" id="MobiDB-lite"/>
    </source>
</evidence>
<dbReference type="SUPFAM" id="SSF51197">
    <property type="entry name" value="Clavaminate synthase-like"/>
    <property type="match status" value="1"/>
</dbReference>
<dbReference type="EMBL" id="KE503207">
    <property type="protein sequence ID" value="EPX72266.1"/>
    <property type="molecule type" value="Genomic_DNA"/>
</dbReference>
<dbReference type="OrthoDB" id="9547406at2759"/>
<dbReference type="GO" id="GO:0051864">
    <property type="term" value="F:histone H3K36 demethylase activity"/>
    <property type="evidence" value="ECO:0007669"/>
    <property type="project" value="TreeGrafter"/>
</dbReference>
<evidence type="ECO:0000259" key="2">
    <source>
        <dbReference type="PROSITE" id="PS51183"/>
    </source>
</evidence>
<dbReference type="GO" id="GO:0005634">
    <property type="term" value="C:nucleus"/>
    <property type="evidence" value="ECO:0007669"/>
    <property type="project" value="TreeGrafter"/>
</dbReference>
<dbReference type="InterPro" id="IPR003347">
    <property type="entry name" value="JmjC_dom"/>
</dbReference>
<gene>
    <name evidence="4" type="ORF">SOCG_00032</name>
</gene>
<dbReference type="RefSeq" id="XP_013017906.1">
    <property type="nucleotide sequence ID" value="XM_013162452.1"/>
</dbReference>